<gene>
    <name evidence="2" type="ORF">FKR84_07400</name>
</gene>
<evidence type="ECO:0000313" key="2">
    <source>
        <dbReference type="EMBL" id="TQD38803.1"/>
    </source>
</evidence>
<sequence>MFLNIKTLIGLFLFFSLCLNQTKAQEKEITQANSTQVFEKDDHYGIITLGFSKAIPIGDNFVKNSFKDSVGFDFNFLFNLFDTPWLLGIQYGVIYNSIENQALVGNYEHTNIIRVGGLVGYQFFPRNDFRFLLKVGVGSVSYKNLAEGGLTFSDYGTTVAINPELSYHFSKNFGLFFSTEFRTDFLSIEAPKEIESQFKNPYYITPTLGIRLVI</sequence>
<name>A0A507ZQJ6_9FLAO</name>
<dbReference type="Proteomes" id="UP000317169">
    <property type="component" value="Unassembled WGS sequence"/>
</dbReference>
<keyword evidence="1" id="KW-0732">Signal</keyword>
<dbReference type="OrthoDB" id="1440764at2"/>
<reference evidence="2 3" key="1">
    <citation type="submission" date="2019-06" db="EMBL/GenBank/DDBJ databases">
        <title>Flavibacter putida gen. nov., sp. nov., a novel marine bacterium of the family Flavobacteriaceae isolated from coastal seawater.</title>
        <authorList>
            <person name="Feng X."/>
        </authorList>
    </citation>
    <scope>NUCLEOTIDE SEQUENCE [LARGE SCALE GENOMIC DNA]</scope>
    <source>
        <strain evidence="2 3">PLHSN227</strain>
    </source>
</reference>
<dbReference type="RefSeq" id="WP_141421661.1">
    <property type="nucleotide sequence ID" value="NZ_VIAR01000006.1"/>
</dbReference>
<evidence type="ECO:0000313" key="3">
    <source>
        <dbReference type="Proteomes" id="UP000317169"/>
    </source>
</evidence>
<dbReference type="EMBL" id="VIAR01000006">
    <property type="protein sequence ID" value="TQD38803.1"/>
    <property type="molecule type" value="Genomic_DNA"/>
</dbReference>
<organism evidence="2 3">
    <name type="scientific">Haloflavibacter putidus</name>
    <dbReference type="NCBI Taxonomy" id="2576776"/>
    <lineage>
        <taxon>Bacteria</taxon>
        <taxon>Pseudomonadati</taxon>
        <taxon>Bacteroidota</taxon>
        <taxon>Flavobacteriia</taxon>
        <taxon>Flavobacteriales</taxon>
        <taxon>Flavobacteriaceae</taxon>
        <taxon>Haloflavibacter</taxon>
    </lineage>
</organism>
<dbReference type="SUPFAM" id="SSF56925">
    <property type="entry name" value="OMPA-like"/>
    <property type="match status" value="1"/>
</dbReference>
<dbReference type="AlphaFoldDB" id="A0A507ZQJ6"/>
<accession>A0A507ZQJ6</accession>
<comment type="caution">
    <text evidence="2">The sequence shown here is derived from an EMBL/GenBank/DDBJ whole genome shotgun (WGS) entry which is preliminary data.</text>
</comment>
<proteinExistence type="predicted"/>
<feature type="chain" id="PRO_5021482206" evidence="1">
    <location>
        <begin position="25"/>
        <end position="214"/>
    </location>
</feature>
<feature type="signal peptide" evidence="1">
    <location>
        <begin position="1"/>
        <end position="24"/>
    </location>
</feature>
<protein>
    <submittedName>
        <fullName evidence="2">Porin family protein</fullName>
    </submittedName>
</protein>
<keyword evidence="3" id="KW-1185">Reference proteome</keyword>
<dbReference type="InterPro" id="IPR011250">
    <property type="entry name" value="OMP/PagP_B-barrel"/>
</dbReference>
<evidence type="ECO:0000256" key="1">
    <source>
        <dbReference type="SAM" id="SignalP"/>
    </source>
</evidence>